<keyword evidence="10" id="KW-1185">Reference proteome</keyword>
<evidence type="ECO:0000256" key="7">
    <source>
        <dbReference type="SAM" id="Phobius"/>
    </source>
</evidence>
<feature type="transmembrane region" description="Helical" evidence="7">
    <location>
        <begin position="131"/>
        <end position="148"/>
    </location>
</feature>
<keyword evidence="4 7" id="KW-0812">Transmembrane</keyword>
<feature type="transmembrane region" description="Helical" evidence="7">
    <location>
        <begin position="44"/>
        <end position="65"/>
    </location>
</feature>
<protein>
    <submittedName>
        <fullName evidence="9">EamA domain-containing membrane protein RarD</fullName>
    </submittedName>
</protein>
<feature type="transmembrane region" description="Helical" evidence="7">
    <location>
        <begin position="160"/>
        <end position="180"/>
    </location>
</feature>
<dbReference type="AlphaFoldDB" id="A0A1H9I8Q2"/>
<sequence>MKSISIDNMMKQKWIQWVLILLITLLWGYSWVLMKDALLYMGPFTFSALRFMTGAAAMMSIVWLLRVGRPPRHAIPHLIVVGILQTSIVFILVMYALKFIDAGKSSLLLYSMPLWSGLLAAVFLKERISPLRWGGVGLGVAGLLIVMGSDALSHQSADVIIGEILIILSAVSWGASNVYYRLKLSELSKLQVNAYQMLFGTVGIALVAWMAENGETVVWTVESIYYVLFTGVLASALCFTIWFMLLGNLDMIGATMPSLLVPVFGLFFGWLLLGEVLTVSVMIGSALILSGVFLSSIRK</sequence>
<reference evidence="9 10" key="1">
    <citation type="submission" date="2016-10" db="EMBL/GenBank/DDBJ databases">
        <authorList>
            <person name="de Groot N.N."/>
        </authorList>
    </citation>
    <scope>NUCLEOTIDE SEQUENCE [LARGE SCALE GENOMIC DNA]</scope>
    <source>
        <strain evidence="9 10">DSM 21633</strain>
    </source>
</reference>
<evidence type="ECO:0000313" key="10">
    <source>
        <dbReference type="Proteomes" id="UP000199427"/>
    </source>
</evidence>
<keyword evidence="3" id="KW-1003">Cell membrane</keyword>
<feature type="transmembrane region" description="Helical" evidence="7">
    <location>
        <begin position="223"/>
        <end position="245"/>
    </location>
</feature>
<feature type="domain" description="EamA" evidence="8">
    <location>
        <begin position="18"/>
        <end position="147"/>
    </location>
</feature>
<dbReference type="PANTHER" id="PTHR32322">
    <property type="entry name" value="INNER MEMBRANE TRANSPORTER"/>
    <property type="match status" value="1"/>
</dbReference>
<evidence type="ECO:0000256" key="4">
    <source>
        <dbReference type="ARBA" id="ARBA00022692"/>
    </source>
</evidence>
<dbReference type="SUPFAM" id="SSF103481">
    <property type="entry name" value="Multidrug resistance efflux transporter EmrE"/>
    <property type="match status" value="2"/>
</dbReference>
<dbReference type="Pfam" id="PF00892">
    <property type="entry name" value="EamA"/>
    <property type="match status" value="2"/>
</dbReference>
<dbReference type="PANTHER" id="PTHR32322:SF18">
    <property type="entry name" value="S-ADENOSYLMETHIONINE_S-ADENOSYLHOMOCYSTEINE TRANSPORTER"/>
    <property type="match status" value="1"/>
</dbReference>
<keyword evidence="6 7" id="KW-0472">Membrane</keyword>
<dbReference type="InterPro" id="IPR050638">
    <property type="entry name" value="AA-Vitamin_Transporters"/>
</dbReference>
<dbReference type="Proteomes" id="UP000199427">
    <property type="component" value="Unassembled WGS sequence"/>
</dbReference>
<evidence type="ECO:0000256" key="6">
    <source>
        <dbReference type="ARBA" id="ARBA00023136"/>
    </source>
</evidence>
<evidence type="ECO:0000259" key="8">
    <source>
        <dbReference type="Pfam" id="PF00892"/>
    </source>
</evidence>
<feature type="transmembrane region" description="Helical" evidence="7">
    <location>
        <begin position="107"/>
        <end position="124"/>
    </location>
</feature>
<comment type="similarity">
    <text evidence="2">Belongs to the EamA transporter family.</text>
</comment>
<comment type="subcellular location">
    <subcellularLocation>
        <location evidence="1">Cell membrane</location>
        <topology evidence="1">Multi-pass membrane protein</topology>
    </subcellularLocation>
</comment>
<evidence type="ECO:0000256" key="3">
    <source>
        <dbReference type="ARBA" id="ARBA00022475"/>
    </source>
</evidence>
<dbReference type="RefSeq" id="WP_256205294.1">
    <property type="nucleotide sequence ID" value="NZ_FOES01000023.1"/>
</dbReference>
<evidence type="ECO:0000256" key="1">
    <source>
        <dbReference type="ARBA" id="ARBA00004651"/>
    </source>
</evidence>
<organism evidence="9 10">
    <name type="scientific">Piscibacillus halophilus</name>
    <dbReference type="NCBI Taxonomy" id="571933"/>
    <lineage>
        <taxon>Bacteria</taxon>
        <taxon>Bacillati</taxon>
        <taxon>Bacillota</taxon>
        <taxon>Bacilli</taxon>
        <taxon>Bacillales</taxon>
        <taxon>Bacillaceae</taxon>
        <taxon>Piscibacillus</taxon>
    </lineage>
</organism>
<dbReference type="EMBL" id="FOES01000023">
    <property type="protein sequence ID" value="SEQ70926.1"/>
    <property type="molecule type" value="Genomic_DNA"/>
</dbReference>
<dbReference type="STRING" id="571933.SAMN05216362_12334"/>
<feature type="transmembrane region" description="Helical" evidence="7">
    <location>
        <begin position="192"/>
        <end position="211"/>
    </location>
</feature>
<feature type="transmembrane region" description="Helical" evidence="7">
    <location>
        <begin position="77"/>
        <end position="95"/>
    </location>
</feature>
<name>A0A1H9I8Q2_9BACI</name>
<proteinExistence type="inferred from homology"/>
<dbReference type="GO" id="GO:0005886">
    <property type="term" value="C:plasma membrane"/>
    <property type="evidence" value="ECO:0007669"/>
    <property type="project" value="UniProtKB-SubCell"/>
</dbReference>
<dbReference type="InterPro" id="IPR000620">
    <property type="entry name" value="EamA_dom"/>
</dbReference>
<feature type="transmembrane region" description="Helical" evidence="7">
    <location>
        <begin position="279"/>
        <end position="297"/>
    </location>
</feature>
<accession>A0A1H9I8Q2</accession>
<feature type="transmembrane region" description="Helical" evidence="7">
    <location>
        <begin position="14"/>
        <end position="32"/>
    </location>
</feature>
<dbReference type="InterPro" id="IPR037185">
    <property type="entry name" value="EmrE-like"/>
</dbReference>
<evidence type="ECO:0000256" key="5">
    <source>
        <dbReference type="ARBA" id="ARBA00022989"/>
    </source>
</evidence>
<evidence type="ECO:0000256" key="2">
    <source>
        <dbReference type="ARBA" id="ARBA00007362"/>
    </source>
</evidence>
<keyword evidence="5 7" id="KW-1133">Transmembrane helix</keyword>
<evidence type="ECO:0000313" key="9">
    <source>
        <dbReference type="EMBL" id="SEQ70926.1"/>
    </source>
</evidence>
<feature type="domain" description="EamA" evidence="8">
    <location>
        <begin position="161"/>
        <end position="296"/>
    </location>
</feature>
<feature type="transmembrane region" description="Helical" evidence="7">
    <location>
        <begin position="252"/>
        <end position="273"/>
    </location>
</feature>
<gene>
    <name evidence="9" type="ORF">SAMN05216362_12334</name>
</gene>